<gene>
    <name evidence="1" type="ORF">Thewi_2137</name>
</gene>
<protein>
    <submittedName>
        <fullName evidence="1">Uncharacterized protein</fullName>
    </submittedName>
</protein>
<evidence type="ECO:0000313" key="2">
    <source>
        <dbReference type="Proteomes" id="UP000008276"/>
    </source>
</evidence>
<dbReference type="Proteomes" id="UP000008276">
    <property type="component" value="Chromosome"/>
</dbReference>
<dbReference type="EMBL" id="CP002991">
    <property type="protein sequence ID" value="AEM79488.1"/>
    <property type="molecule type" value="Genomic_DNA"/>
</dbReference>
<dbReference type="AlphaFoldDB" id="G2MTV3"/>
<dbReference type="HOGENOM" id="CLU_1271794_0_0_9"/>
<reference evidence="1 2" key="1">
    <citation type="submission" date="2011-08" db="EMBL/GenBank/DDBJ databases">
        <title>Complete sequence of Thermoanaerobacter wiegelii Rt8.B1.</title>
        <authorList>
            <consortium name="US DOE Joint Genome Institute"/>
            <person name="Lucas S."/>
            <person name="Han J."/>
            <person name="Lapidus A."/>
            <person name="Cheng J.-F."/>
            <person name="Goodwin L."/>
            <person name="Pitluck S."/>
            <person name="Peters L."/>
            <person name="Mikhailova N."/>
            <person name="Zeytun A."/>
            <person name="Daligault H."/>
            <person name="Detter J.C."/>
            <person name="Han C."/>
            <person name="Tapia R."/>
            <person name="Land M."/>
            <person name="Hauser L."/>
            <person name="Kyrpides N."/>
            <person name="Ivanova N."/>
            <person name="Pagani I."/>
            <person name="Hemme C."/>
            <person name="Woyke T."/>
        </authorList>
    </citation>
    <scope>NUCLEOTIDE SEQUENCE [LARGE SCALE GENOMIC DNA]</scope>
    <source>
        <strain evidence="1 2">Rt8.B1</strain>
    </source>
</reference>
<name>G2MTV3_9THEO</name>
<accession>G2MTV3</accession>
<dbReference type="STRING" id="697303.Thewi_2137"/>
<keyword evidence="2" id="KW-1185">Reference proteome</keyword>
<organism evidence="1 2">
    <name type="scientific">Thermoanaerobacter wiegelii Rt8.B1</name>
    <dbReference type="NCBI Taxonomy" id="697303"/>
    <lineage>
        <taxon>Bacteria</taxon>
        <taxon>Bacillati</taxon>
        <taxon>Bacillota</taxon>
        <taxon>Clostridia</taxon>
        <taxon>Thermoanaerobacterales</taxon>
        <taxon>Thermoanaerobacteraceae</taxon>
        <taxon>Thermoanaerobacter</taxon>
    </lineage>
</organism>
<sequence>MDNINTEKILGLYEENYPFVHFEIIDENGNSCGTYNNNLIRVYLPQVKELYDKCIKIAKDNKFCDFTLYDCISYTLDHELIHHDIEKTIIAKYGYTNFLGYAEYLFLSEAIVNYKQYIDYHKNNKIKFSIIKSRLLDLIDVIKNIHENNELYGENKIKKPKPIEKGFNLRQKNYSDEKIINFYGGLIGCQLAYNEVKDNWNDELNNFNKKIVSLQNI</sequence>
<evidence type="ECO:0000313" key="1">
    <source>
        <dbReference type="EMBL" id="AEM79488.1"/>
    </source>
</evidence>
<dbReference type="KEGG" id="twi:Thewi_2137"/>
<proteinExistence type="predicted"/>
<dbReference type="RefSeq" id="WP_014063417.1">
    <property type="nucleotide sequence ID" value="NC_015958.1"/>
</dbReference>